<protein>
    <submittedName>
        <fullName evidence="2">Uncharacterized protein</fullName>
    </submittedName>
</protein>
<keyword evidence="3" id="KW-1185">Reference proteome</keyword>
<evidence type="ECO:0000313" key="3">
    <source>
        <dbReference type="Proteomes" id="UP001602322"/>
    </source>
</evidence>
<evidence type="ECO:0000256" key="1">
    <source>
        <dbReference type="SAM" id="MobiDB-lite"/>
    </source>
</evidence>
<gene>
    <name evidence="2" type="ORF">ACFY8O_08420</name>
</gene>
<accession>A0ABW6X4H7</accession>
<feature type="region of interest" description="Disordered" evidence="1">
    <location>
        <begin position="63"/>
        <end position="104"/>
    </location>
</feature>
<sequence length="104" mass="10149">MPASAQLLLSALSKQVPALTGPDPLADGTAPITTAPPMISELPLADVSRLAGVARFADAAPLTSEPPLADATPLTSEPPLAATAPLTSEPTAPGTAGGMESPGV</sequence>
<reference evidence="2 3" key="1">
    <citation type="submission" date="2024-10" db="EMBL/GenBank/DDBJ databases">
        <title>The Natural Products Discovery Center: Release of the First 8490 Sequenced Strains for Exploring Actinobacteria Biosynthetic Diversity.</title>
        <authorList>
            <person name="Kalkreuter E."/>
            <person name="Kautsar S.A."/>
            <person name="Yang D."/>
            <person name="Bader C.D."/>
            <person name="Teijaro C.N."/>
            <person name="Fluegel L."/>
            <person name="Davis C.M."/>
            <person name="Simpson J.R."/>
            <person name="Lauterbach L."/>
            <person name="Steele A.D."/>
            <person name="Gui C."/>
            <person name="Meng S."/>
            <person name="Li G."/>
            <person name="Viehrig K."/>
            <person name="Ye F."/>
            <person name="Su P."/>
            <person name="Kiefer A.F."/>
            <person name="Nichols A."/>
            <person name="Cepeda A.J."/>
            <person name="Yan W."/>
            <person name="Fan B."/>
            <person name="Jiang Y."/>
            <person name="Adhikari A."/>
            <person name="Zheng C.-J."/>
            <person name="Schuster L."/>
            <person name="Cowan T.M."/>
            <person name="Smanski M.J."/>
            <person name="Chevrette M.G."/>
            <person name="De Carvalho L.P.S."/>
            <person name="Shen B."/>
        </authorList>
    </citation>
    <scope>NUCLEOTIDE SEQUENCE [LARGE SCALE GENOMIC DNA]</scope>
    <source>
        <strain evidence="2 3">NPDC012540</strain>
    </source>
</reference>
<name>A0ABW6X4H7_9ACTN</name>
<dbReference type="Proteomes" id="UP001602322">
    <property type="component" value="Unassembled WGS sequence"/>
</dbReference>
<proteinExistence type="predicted"/>
<dbReference type="RefSeq" id="WP_387900080.1">
    <property type="nucleotide sequence ID" value="NZ_JBIBEG010000002.1"/>
</dbReference>
<dbReference type="EMBL" id="JBIBEG010000002">
    <property type="protein sequence ID" value="MFF5895937.1"/>
    <property type="molecule type" value="Genomic_DNA"/>
</dbReference>
<organism evidence="2 3">
    <name type="scientific">Streptomyces argenteolus</name>
    <dbReference type="NCBI Taxonomy" id="67274"/>
    <lineage>
        <taxon>Bacteria</taxon>
        <taxon>Bacillati</taxon>
        <taxon>Actinomycetota</taxon>
        <taxon>Actinomycetes</taxon>
        <taxon>Kitasatosporales</taxon>
        <taxon>Streptomycetaceae</taxon>
        <taxon>Streptomyces</taxon>
    </lineage>
</organism>
<evidence type="ECO:0000313" key="2">
    <source>
        <dbReference type="EMBL" id="MFF5895937.1"/>
    </source>
</evidence>
<comment type="caution">
    <text evidence="2">The sequence shown here is derived from an EMBL/GenBank/DDBJ whole genome shotgun (WGS) entry which is preliminary data.</text>
</comment>